<dbReference type="FunFam" id="3.40.50.2000:FF:000109">
    <property type="entry name" value="Chitobiosyldiphosphodolichol beta-mannosyltransferase"/>
    <property type="match status" value="1"/>
</dbReference>
<evidence type="ECO:0000256" key="12">
    <source>
        <dbReference type="ARBA" id="ARBA00045071"/>
    </source>
</evidence>
<reference evidence="14 15" key="1">
    <citation type="submission" date="2024-05" db="EMBL/GenBank/DDBJ databases">
        <title>Genetic variation in Jamaican populations of the coffee berry borer (Hypothenemus hampei).</title>
        <authorList>
            <person name="Errbii M."/>
            <person name="Myrie A."/>
        </authorList>
    </citation>
    <scope>NUCLEOTIDE SEQUENCE [LARGE SCALE GENOMIC DNA]</scope>
    <source>
        <strain evidence="14">JA-Hopewell-2020-01-JO</strain>
        <tissue evidence="14">Whole body</tissue>
    </source>
</reference>
<evidence type="ECO:0000256" key="11">
    <source>
        <dbReference type="ARBA" id="ARBA00033088"/>
    </source>
</evidence>
<dbReference type="AlphaFoldDB" id="A0ABD1FE60"/>
<name>A0ABD1FE60_HYPHA</name>
<keyword evidence="6" id="KW-0256">Endoplasmic reticulum</keyword>
<dbReference type="Pfam" id="PF00534">
    <property type="entry name" value="Glycos_transf_1"/>
    <property type="match status" value="1"/>
</dbReference>
<evidence type="ECO:0000313" key="15">
    <source>
        <dbReference type="Proteomes" id="UP001566132"/>
    </source>
</evidence>
<evidence type="ECO:0000259" key="13">
    <source>
        <dbReference type="Pfam" id="PF00534"/>
    </source>
</evidence>
<accession>A0ABD1FE60</accession>
<comment type="pathway">
    <text evidence="2">Protein modification; protein glycosylation.</text>
</comment>
<evidence type="ECO:0000256" key="2">
    <source>
        <dbReference type="ARBA" id="ARBA00004922"/>
    </source>
</evidence>
<keyword evidence="7" id="KW-1133">Transmembrane helix</keyword>
<dbReference type="GO" id="GO:0005789">
    <property type="term" value="C:endoplasmic reticulum membrane"/>
    <property type="evidence" value="ECO:0007669"/>
    <property type="project" value="UniProtKB-SubCell"/>
</dbReference>
<comment type="caution">
    <text evidence="14">The sequence shown here is derived from an EMBL/GenBank/DDBJ whole genome shotgun (WGS) entry which is preliminary data.</text>
</comment>
<evidence type="ECO:0000313" key="14">
    <source>
        <dbReference type="EMBL" id="KAL1517576.1"/>
    </source>
</evidence>
<feature type="domain" description="Glycosyl transferase family 1" evidence="13">
    <location>
        <begin position="241"/>
        <end position="406"/>
    </location>
</feature>
<evidence type="ECO:0000256" key="3">
    <source>
        <dbReference type="ARBA" id="ARBA00022676"/>
    </source>
</evidence>
<evidence type="ECO:0000256" key="9">
    <source>
        <dbReference type="ARBA" id="ARBA00031434"/>
    </source>
</evidence>
<dbReference type="GO" id="GO:0004578">
    <property type="term" value="F:chitobiosyldiphosphodolichol beta-mannosyltransferase activity"/>
    <property type="evidence" value="ECO:0007669"/>
    <property type="project" value="UniProtKB-EC"/>
</dbReference>
<gene>
    <name evidence="14" type="ORF">ABEB36_001321</name>
</gene>
<comment type="catalytic activity">
    <reaction evidence="12">
        <text>an N,N'-diacetylchitobiosyl-diphospho-di-trans,poly-cis-dolichol + GDP-alpha-D-mannose = a beta-D-Man-(1-&gt;4)-beta-D-GlcNAc-(1-&gt;4)-alpha-D-GlcNAc-diphospho-di-trans,poly-cis-dolichol + GDP + H(+)</text>
        <dbReference type="Rhea" id="RHEA:13865"/>
        <dbReference type="Rhea" id="RHEA-COMP:19510"/>
        <dbReference type="Rhea" id="RHEA-COMP:19511"/>
        <dbReference type="ChEBI" id="CHEBI:15378"/>
        <dbReference type="ChEBI" id="CHEBI:57269"/>
        <dbReference type="ChEBI" id="CHEBI:57527"/>
        <dbReference type="ChEBI" id="CHEBI:58189"/>
        <dbReference type="ChEBI" id="CHEBI:58472"/>
        <dbReference type="EC" id="2.4.1.142"/>
    </reaction>
    <physiologicalReaction direction="left-to-right" evidence="12">
        <dbReference type="Rhea" id="RHEA:13866"/>
    </physiologicalReaction>
</comment>
<keyword evidence="15" id="KW-1185">Reference proteome</keyword>
<dbReference type="Gene3D" id="3.40.50.2000">
    <property type="entry name" value="Glycogen Phosphorylase B"/>
    <property type="match status" value="2"/>
</dbReference>
<evidence type="ECO:0000256" key="4">
    <source>
        <dbReference type="ARBA" id="ARBA00022679"/>
    </source>
</evidence>
<evidence type="ECO:0000256" key="7">
    <source>
        <dbReference type="ARBA" id="ARBA00022989"/>
    </source>
</evidence>
<evidence type="ECO:0000256" key="8">
    <source>
        <dbReference type="ARBA" id="ARBA00023136"/>
    </source>
</evidence>
<organism evidence="14 15">
    <name type="scientific">Hypothenemus hampei</name>
    <name type="common">Coffee berry borer</name>
    <dbReference type="NCBI Taxonomy" id="57062"/>
    <lineage>
        <taxon>Eukaryota</taxon>
        <taxon>Metazoa</taxon>
        <taxon>Ecdysozoa</taxon>
        <taxon>Arthropoda</taxon>
        <taxon>Hexapoda</taxon>
        <taxon>Insecta</taxon>
        <taxon>Pterygota</taxon>
        <taxon>Neoptera</taxon>
        <taxon>Endopterygota</taxon>
        <taxon>Coleoptera</taxon>
        <taxon>Polyphaga</taxon>
        <taxon>Cucujiformia</taxon>
        <taxon>Curculionidae</taxon>
        <taxon>Scolytinae</taxon>
        <taxon>Hypothenemus</taxon>
    </lineage>
</organism>
<evidence type="ECO:0000256" key="1">
    <source>
        <dbReference type="ARBA" id="ARBA00004389"/>
    </source>
</evidence>
<dbReference type="PANTHER" id="PTHR13036:SF0">
    <property type="entry name" value="CHITOBIOSYLDIPHOSPHODOLICHOL BETA-MANNOSYLTRANSFERASE"/>
    <property type="match status" value="1"/>
</dbReference>
<comment type="subcellular location">
    <subcellularLocation>
        <location evidence="1">Endoplasmic reticulum membrane</location>
        <topology evidence="1">Single-pass membrane protein</topology>
    </subcellularLocation>
</comment>
<protein>
    <recommendedName>
        <fullName evidence="10">Beta-1,4-mannosyltransferase</fullName>
    </recommendedName>
    <alternativeName>
        <fullName evidence="11">GDP-Man:GlcNAc2-PP-dolichol mannosyltransferase</fullName>
    </alternativeName>
    <alternativeName>
        <fullName evidence="9">GDP-mannose-dolichol diphosphochitobiose mannosyltransferase</fullName>
    </alternativeName>
</protein>
<keyword evidence="8" id="KW-0472">Membrane</keyword>
<evidence type="ECO:0000256" key="6">
    <source>
        <dbReference type="ARBA" id="ARBA00022824"/>
    </source>
</evidence>
<evidence type="ECO:0000256" key="5">
    <source>
        <dbReference type="ARBA" id="ARBA00022692"/>
    </source>
</evidence>
<keyword evidence="4" id="KW-0808">Transferase</keyword>
<dbReference type="InterPro" id="IPR026051">
    <property type="entry name" value="ALG1-like"/>
</dbReference>
<dbReference type="Proteomes" id="UP001566132">
    <property type="component" value="Unassembled WGS sequence"/>
</dbReference>
<keyword evidence="3" id="KW-0328">Glycosyltransferase</keyword>
<proteinExistence type="predicted"/>
<dbReference type="PANTHER" id="PTHR13036">
    <property type="entry name" value="BETA1,4 MANNOSYLTRANSFERASE"/>
    <property type="match status" value="1"/>
</dbReference>
<keyword evidence="5" id="KW-0812">Transmembrane</keyword>
<dbReference type="EMBL" id="JBDJPC010000001">
    <property type="protein sequence ID" value="KAL1517576.1"/>
    <property type="molecule type" value="Genomic_DNA"/>
</dbReference>
<evidence type="ECO:0000256" key="10">
    <source>
        <dbReference type="ARBA" id="ARBA00031566"/>
    </source>
</evidence>
<sequence length="433" mass="49572">MYNMSAEKKNVCLVVLGDIGRSPRMQYHALSLGEQGHKVDMLGYGETEPLDAIKTSPLIFYHYMCPVPHMPLKLLNYAFKTIFQALNLLFLLFTIRTPHIIMVQNPPAIPSLIVCWLFSRVVKAKLIIDWHNYAHTIMSLTLPKTHFFVKITEKCEGFIGAKADYNFCVTEEMKKDLLSKWNITATTLYDKPPNIFKPISLKEKHEFLLKCCKKFNEFLDNEGSGTVFINEQGGEVALKEKRPGFIVSSTSWTEDEDFSILFSALQDYEAQIVGGNARNLPKLLCVITGKGPLKDYYLKKISNQNWQHVKIITPWLEACDYPLMLASADLGICLHTSSSGLDLPMKVVDMFGCGLPVLACKFKCLHELVLDGKNSYTFNTSEELSRKLLNWFECFPNNKQQQQIEANFKKELDTFQKLRWPDNWLKTAYSAFK</sequence>
<dbReference type="InterPro" id="IPR001296">
    <property type="entry name" value="Glyco_trans_1"/>
</dbReference>
<dbReference type="SUPFAM" id="SSF53756">
    <property type="entry name" value="UDP-Glycosyltransferase/glycogen phosphorylase"/>
    <property type="match status" value="1"/>
</dbReference>